<keyword evidence="9" id="KW-1185">Reference proteome</keyword>
<dbReference type="SUPFAM" id="SSF53807">
    <property type="entry name" value="Helical backbone' metal receptor"/>
    <property type="match status" value="1"/>
</dbReference>
<dbReference type="PANTHER" id="PTHR30532">
    <property type="entry name" value="IRON III DICITRATE-BINDING PERIPLASMIC PROTEIN"/>
    <property type="match status" value="1"/>
</dbReference>
<evidence type="ECO:0000313" key="9">
    <source>
        <dbReference type="Proteomes" id="UP000273143"/>
    </source>
</evidence>
<gene>
    <name evidence="8" type="ORF">DM558_05170</name>
</gene>
<dbReference type="GO" id="GO:0030288">
    <property type="term" value="C:outer membrane-bounded periplasmic space"/>
    <property type="evidence" value="ECO:0007669"/>
    <property type="project" value="TreeGrafter"/>
</dbReference>
<keyword evidence="5 6" id="KW-0732">Signal</keyword>
<protein>
    <submittedName>
        <fullName evidence="8">Siderophore ABC transporter substrate-binding protein</fullName>
    </submittedName>
</protein>
<organism evidence="8 9">
    <name type="scientific">Entomomonas moraniae</name>
    <dbReference type="NCBI Taxonomy" id="2213226"/>
    <lineage>
        <taxon>Bacteria</taxon>
        <taxon>Pseudomonadati</taxon>
        <taxon>Pseudomonadota</taxon>
        <taxon>Gammaproteobacteria</taxon>
        <taxon>Pseudomonadales</taxon>
        <taxon>Pseudomonadaceae</taxon>
        <taxon>Entomomonas</taxon>
    </lineage>
</organism>
<dbReference type="KEGG" id="emo:DM558_05170"/>
<dbReference type="PROSITE" id="PS50983">
    <property type="entry name" value="FE_B12_PBP"/>
    <property type="match status" value="1"/>
</dbReference>
<keyword evidence="4" id="KW-0408">Iron</keyword>
<sequence length="303" mass="33622">MIMQTMIRIGLATTLLLTSSIVMANAENTKEATLPNNPKSVASFDLGVVDTLDQLRVPVAALPKQALPNYLKKYKSSNYVDIGGLKSPDIEKLNQLHPNLIVISGRQQAQYDEFANIAPTVNLSVDPKEYEHSFKNNMVMLGKLFNKLPEMSTELAVIDKKAQDIQKKVKGSPANTLITVHYKGRLMAGDQTSYAGLINGWLGFKGVDLSEIRKKNSNTPRLVLESKEIAALNPDILFVIDRGEAIGEGKLDTNKIEDQYIKQTNAYKNNKIIYLTPDLWYLSGNGLQSVALQMDEVTQVLKK</sequence>
<evidence type="ECO:0000256" key="5">
    <source>
        <dbReference type="ARBA" id="ARBA00022729"/>
    </source>
</evidence>
<dbReference type="GO" id="GO:1901678">
    <property type="term" value="P:iron coordination entity transport"/>
    <property type="evidence" value="ECO:0007669"/>
    <property type="project" value="UniProtKB-ARBA"/>
</dbReference>
<proteinExistence type="inferred from homology"/>
<evidence type="ECO:0000256" key="6">
    <source>
        <dbReference type="SAM" id="SignalP"/>
    </source>
</evidence>
<feature type="domain" description="Fe/B12 periplasmic-binding" evidence="7">
    <location>
        <begin position="40"/>
        <end position="303"/>
    </location>
</feature>
<feature type="chain" id="PRO_5018722054" evidence="6">
    <location>
        <begin position="25"/>
        <end position="303"/>
    </location>
</feature>
<dbReference type="Pfam" id="PF01497">
    <property type="entry name" value="Peripla_BP_2"/>
    <property type="match status" value="1"/>
</dbReference>
<name>A0A3Q9JID0_9GAMM</name>
<dbReference type="PANTHER" id="PTHR30532:SF28">
    <property type="entry name" value="PETROBACTIN-BINDING PROTEIN YCLQ"/>
    <property type="match status" value="1"/>
</dbReference>
<evidence type="ECO:0000259" key="7">
    <source>
        <dbReference type="PROSITE" id="PS50983"/>
    </source>
</evidence>
<evidence type="ECO:0000256" key="3">
    <source>
        <dbReference type="ARBA" id="ARBA00022448"/>
    </source>
</evidence>
<evidence type="ECO:0000256" key="1">
    <source>
        <dbReference type="ARBA" id="ARBA00004196"/>
    </source>
</evidence>
<dbReference type="InterPro" id="IPR051313">
    <property type="entry name" value="Bact_iron-sidero_bind"/>
</dbReference>
<dbReference type="AlphaFoldDB" id="A0A3Q9JID0"/>
<feature type="signal peptide" evidence="6">
    <location>
        <begin position="1"/>
        <end position="24"/>
    </location>
</feature>
<evidence type="ECO:0000256" key="2">
    <source>
        <dbReference type="ARBA" id="ARBA00008814"/>
    </source>
</evidence>
<comment type="subcellular location">
    <subcellularLocation>
        <location evidence="1">Cell envelope</location>
    </subcellularLocation>
</comment>
<dbReference type="EMBL" id="CP029822">
    <property type="protein sequence ID" value="AZS50202.1"/>
    <property type="molecule type" value="Genomic_DNA"/>
</dbReference>
<keyword evidence="3" id="KW-0813">Transport</keyword>
<accession>A0A3Q9JID0</accession>
<dbReference type="InterPro" id="IPR033870">
    <property type="entry name" value="FatB"/>
</dbReference>
<comment type="similarity">
    <text evidence="2">Belongs to the bacterial solute-binding protein 8 family.</text>
</comment>
<dbReference type="Gene3D" id="3.40.50.1980">
    <property type="entry name" value="Nitrogenase molybdenum iron protein domain"/>
    <property type="match status" value="2"/>
</dbReference>
<keyword evidence="4" id="KW-0410">Iron transport</keyword>
<dbReference type="CDD" id="cd01140">
    <property type="entry name" value="FatB"/>
    <property type="match status" value="1"/>
</dbReference>
<reference evidence="9" key="1">
    <citation type="submission" date="2018-06" db="EMBL/GenBank/DDBJ databases">
        <title>Complete genome of Pseudomonas insecticola strain QZS01.</title>
        <authorList>
            <person name="Wang J."/>
            <person name="Su Q."/>
        </authorList>
    </citation>
    <scope>NUCLEOTIDE SEQUENCE [LARGE SCALE GENOMIC DNA]</scope>
    <source>
        <strain evidence="9">QZS01</strain>
    </source>
</reference>
<evidence type="ECO:0000313" key="8">
    <source>
        <dbReference type="EMBL" id="AZS50202.1"/>
    </source>
</evidence>
<keyword evidence="4" id="KW-0406">Ion transport</keyword>
<dbReference type="InterPro" id="IPR002491">
    <property type="entry name" value="ABC_transptr_periplasmic_BD"/>
</dbReference>
<dbReference type="Proteomes" id="UP000273143">
    <property type="component" value="Chromosome"/>
</dbReference>
<evidence type="ECO:0000256" key="4">
    <source>
        <dbReference type="ARBA" id="ARBA00022496"/>
    </source>
</evidence>